<reference evidence="2 3" key="1">
    <citation type="submission" date="2018-06" db="EMBL/GenBank/DDBJ databases">
        <title>Comparative genomics reveals the genomic features of Rhizophagus irregularis, R. cerebriforme, R. diaphanum and Gigaspora rosea, and their symbiotic lifestyle signature.</title>
        <authorList>
            <person name="Morin E."/>
            <person name="San Clemente H."/>
            <person name="Chen E.C.H."/>
            <person name="De La Providencia I."/>
            <person name="Hainaut M."/>
            <person name="Kuo A."/>
            <person name="Kohler A."/>
            <person name="Murat C."/>
            <person name="Tang N."/>
            <person name="Roy S."/>
            <person name="Loubradou J."/>
            <person name="Henrissat B."/>
            <person name="Grigoriev I.V."/>
            <person name="Corradi N."/>
            <person name="Roux C."/>
            <person name="Martin F.M."/>
        </authorList>
    </citation>
    <scope>NUCLEOTIDE SEQUENCE [LARGE SCALE GENOMIC DNA]</scope>
    <source>
        <strain evidence="2 3">DAOM 194757</strain>
    </source>
</reference>
<protein>
    <submittedName>
        <fullName evidence="2">Kinase-like domain-containing protein</fullName>
    </submittedName>
</protein>
<dbReference type="STRING" id="44941.A0A397V8U5"/>
<dbReference type="Proteomes" id="UP000266673">
    <property type="component" value="Unassembled WGS sequence"/>
</dbReference>
<dbReference type="Pfam" id="PF08238">
    <property type="entry name" value="Sel1"/>
    <property type="match status" value="3"/>
</dbReference>
<evidence type="ECO:0000313" key="3">
    <source>
        <dbReference type="Proteomes" id="UP000266673"/>
    </source>
</evidence>
<sequence>MNTVNSSDDISQITDNFNQLSFNNHQKSADMNDPDGMYRLGYCYEYGIGTEKDENQAFKYYKKSADMNNPKGIYQVGYCYYLGIGVEIDKHKAFTYYLKSSEAGNSMGIWKTAICYLYGIGVEKNKDKFLDWIKKKSEYGKCAYCNYNNTSEAWCLSCDPDIAIRRRIPISINTGIDDCIREFQLRIFRYEDVFDWIPFDKLSDVKEIGKGGFGSVYKATWLDGKREVKKIKDGDSYIYGRACEQSSIVALKTLSSSKEKEDNNFLKEFKNLITCKLNANKLAIYGITKNIKTNEYMMVFQYANNGSLHKYLRENFNELTWQTRLQILKDISDELDNIHRRAGYIHADFHSGNILQGQHTNENARSYIADLGLSRKKDEYISESDIYGVVPYVAPEVLLGNQQFTQAADIYGFGIIMAEISTGQRPFDGHNFDSKLAVKICKGLRPEFASGTSNCYVELAKQCMHSDPQERPNALDIYCKFRDWLDDINSSINNEITKQFLDADKVVKSLPASKHPDEMYTSKLISTKLISNEFKSLLQTDSTDFTQLDLDIAKS</sequence>
<dbReference type="InterPro" id="IPR011990">
    <property type="entry name" value="TPR-like_helical_dom_sf"/>
</dbReference>
<dbReference type="SUPFAM" id="SSF81901">
    <property type="entry name" value="HCP-like"/>
    <property type="match status" value="1"/>
</dbReference>
<dbReference type="InterPro" id="IPR001245">
    <property type="entry name" value="Ser-Thr/Tyr_kinase_cat_dom"/>
</dbReference>
<keyword evidence="2" id="KW-0418">Kinase</keyword>
<dbReference type="OrthoDB" id="6718656at2759"/>
<proteinExistence type="predicted"/>
<dbReference type="EMBL" id="QKWP01000536">
    <property type="protein sequence ID" value="RIB18482.1"/>
    <property type="molecule type" value="Genomic_DNA"/>
</dbReference>
<feature type="domain" description="Protein kinase" evidence="1">
    <location>
        <begin position="202"/>
        <end position="485"/>
    </location>
</feature>
<keyword evidence="2" id="KW-0808">Transferase</keyword>
<comment type="caution">
    <text evidence="2">The sequence shown here is derived from an EMBL/GenBank/DDBJ whole genome shotgun (WGS) entry which is preliminary data.</text>
</comment>
<dbReference type="SMART" id="SM00671">
    <property type="entry name" value="SEL1"/>
    <property type="match status" value="3"/>
</dbReference>
<dbReference type="AlphaFoldDB" id="A0A397V8U5"/>
<dbReference type="InterPro" id="IPR011009">
    <property type="entry name" value="Kinase-like_dom_sf"/>
</dbReference>
<gene>
    <name evidence="2" type="ORF">C2G38_2245740</name>
</gene>
<dbReference type="InterPro" id="IPR051681">
    <property type="entry name" value="Ser/Thr_Kinases-Pseudokinases"/>
</dbReference>
<dbReference type="Gene3D" id="1.25.40.10">
    <property type="entry name" value="Tetratricopeptide repeat domain"/>
    <property type="match status" value="1"/>
</dbReference>
<dbReference type="InterPro" id="IPR000719">
    <property type="entry name" value="Prot_kinase_dom"/>
</dbReference>
<dbReference type="InterPro" id="IPR006597">
    <property type="entry name" value="Sel1-like"/>
</dbReference>
<organism evidence="2 3">
    <name type="scientific">Gigaspora rosea</name>
    <dbReference type="NCBI Taxonomy" id="44941"/>
    <lineage>
        <taxon>Eukaryota</taxon>
        <taxon>Fungi</taxon>
        <taxon>Fungi incertae sedis</taxon>
        <taxon>Mucoromycota</taxon>
        <taxon>Glomeromycotina</taxon>
        <taxon>Glomeromycetes</taxon>
        <taxon>Diversisporales</taxon>
        <taxon>Gigasporaceae</taxon>
        <taxon>Gigaspora</taxon>
    </lineage>
</organism>
<accession>A0A397V8U5</accession>
<dbReference type="Pfam" id="PF07714">
    <property type="entry name" value="PK_Tyr_Ser-Thr"/>
    <property type="match status" value="1"/>
</dbReference>
<dbReference type="GO" id="GO:0004674">
    <property type="term" value="F:protein serine/threonine kinase activity"/>
    <property type="evidence" value="ECO:0007669"/>
    <property type="project" value="TreeGrafter"/>
</dbReference>
<evidence type="ECO:0000259" key="1">
    <source>
        <dbReference type="PROSITE" id="PS50011"/>
    </source>
</evidence>
<dbReference type="PROSITE" id="PS50011">
    <property type="entry name" value="PROTEIN_KINASE_DOM"/>
    <property type="match status" value="1"/>
</dbReference>
<dbReference type="GO" id="GO:0005524">
    <property type="term" value="F:ATP binding"/>
    <property type="evidence" value="ECO:0007669"/>
    <property type="project" value="InterPro"/>
</dbReference>
<name>A0A397V8U5_9GLOM</name>
<dbReference type="SUPFAM" id="SSF56112">
    <property type="entry name" value="Protein kinase-like (PK-like)"/>
    <property type="match status" value="1"/>
</dbReference>
<dbReference type="Gene3D" id="1.10.510.10">
    <property type="entry name" value="Transferase(Phosphotransferase) domain 1"/>
    <property type="match status" value="1"/>
</dbReference>
<keyword evidence="3" id="KW-1185">Reference proteome</keyword>
<evidence type="ECO:0000313" key="2">
    <source>
        <dbReference type="EMBL" id="RIB18482.1"/>
    </source>
</evidence>
<dbReference type="PANTHER" id="PTHR44329">
    <property type="entry name" value="SERINE/THREONINE-PROTEIN KINASE TNNI3K-RELATED"/>
    <property type="match status" value="1"/>
</dbReference>